<dbReference type="Gene3D" id="3.40.50.620">
    <property type="entry name" value="HUPs"/>
    <property type="match status" value="1"/>
</dbReference>
<dbReference type="CDD" id="cd00293">
    <property type="entry name" value="USP-like"/>
    <property type="match status" value="1"/>
</dbReference>
<dbReference type="Proteomes" id="UP001597156">
    <property type="component" value="Unassembled WGS sequence"/>
</dbReference>
<feature type="domain" description="UspA" evidence="3">
    <location>
        <begin position="6"/>
        <end position="153"/>
    </location>
</feature>
<dbReference type="EMBL" id="JBHTLH010000004">
    <property type="protein sequence ID" value="MFD1123833.1"/>
    <property type="molecule type" value="Genomic_DNA"/>
</dbReference>
<dbReference type="PANTHER" id="PTHR46268">
    <property type="entry name" value="STRESS RESPONSE PROTEIN NHAX"/>
    <property type="match status" value="1"/>
</dbReference>
<dbReference type="PIRSF" id="PIRSF006276">
    <property type="entry name" value="UspA"/>
    <property type="match status" value="1"/>
</dbReference>
<accession>A0ABW3PIK0</accession>
<gene>
    <name evidence="4" type="ORF">ACFQ22_00445</name>
</gene>
<name>A0ABW3PIK0_9LACO</name>
<evidence type="ECO:0000256" key="2">
    <source>
        <dbReference type="PIRNR" id="PIRNR006276"/>
    </source>
</evidence>
<sequence>MLAFNYHHLLVGVDGSKTAAKAVKKAIAVAKRNAAKLTIVAVINNRDFIGVSKSASIGFGNIDPITIENLKRRFEKLVAGYAEQARAAGVTDVDALVTYGDPKSLLATELVTEHHVDAIVIGATGVNFFSRLTLGSTAAFVIAHAPCDVFVVHRDRKKLTRDL</sequence>
<protein>
    <recommendedName>
        <fullName evidence="2">Universal stress protein</fullName>
    </recommendedName>
</protein>
<dbReference type="PRINTS" id="PR01438">
    <property type="entry name" value="UNVRSLSTRESS"/>
</dbReference>
<comment type="subcellular location">
    <subcellularLocation>
        <location evidence="2">Cytoplasm</location>
    </subcellularLocation>
</comment>
<dbReference type="PANTHER" id="PTHR46268:SF6">
    <property type="entry name" value="UNIVERSAL STRESS PROTEIN UP12"/>
    <property type="match status" value="1"/>
</dbReference>
<proteinExistence type="inferred from homology"/>
<evidence type="ECO:0000313" key="4">
    <source>
        <dbReference type="EMBL" id="MFD1123833.1"/>
    </source>
</evidence>
<dbReference type="RefSeq" id="WP_121979104.1">
    <property type="nucleotide sequence ID" value="NZ_JBHTLH010000004.1"/>
</dbReference>
<dbReference type="InterPro" id="IPR006016">
    <property type="entry name" value="UspA"/>
</dbReference>
<dbReference type="Pfam" id="PF00582">
    <property type="entry name" value="Usp"/>
    <property type="match status" value="1"/>
</dbReference>
<dbReference type="InterPro" id="IPR006015">
    <property type="entry name" value="Universal_stress_UspA"/>
</dbReference>
<evidence type="ECO:0000259" key="3">
    <source>
        <dbReference type="Pfam" id="PF00582"/>
    </source>
</evidence>
<comment type="caution">
    <text evidence="4">The sequence shown here is derived from an EMBL/GenBank/DDBJ whole genome shotgun (WGS) entry which is preliminary data.</text>
</comment>
<keyword evidence="2" id="KW-0963">Cytoplasm</keyword>
<comment type="similarity">
    <text evidence="1 2">Belongs to the universal stress protein A family.</text>
</comment>
<keyword evidence="5" id="KW-1185">Reference proteome</keyword>
<organism evidence="4 5">
    <name type="scientific">Lentilactobacillus raoultii</name>
    <dbReference type="NCBI Taxonomy" id="1987503"/>
    <lineage>
        <taxon>Bacteria</taxon>
        <taxon>Bacillati</taxon>
        <taxon>Bacillota</taxon>
        <taxon>Bacilli</taxon>
        <taxon>Lactobacillales</taxon>
        <taxon>Lactobacillaceae</taxon>
        <taxon>Lentilactobacillus</taxon>
    </lineage>
</organism>
<dbReference type="SUPFAM" id="SSF52402">
    <property type="entry name" value="Adenine nucleotide alpha hydrolases-like"/>
    <property type="match status" value="1"/>
</dbReference>
<evidence type="ECO:0000256" key="1">
    <source>
        <dbReference type="ARBA" id="ARBA00008791"/>
    </source>
</evidence>
<reference evidence="5" key="1">
    <citation type="journal article" date="2019" name="Int. J. Syst. Evol. Microbiol.">
        <title>The Global Catalogue of Microorganisms (GCM) 10K type strain sequencing project: providing services to taxonomists for standard genome sequencing and annotation.</title>
        <authorList>
            <consortium name="The Broad Institute Genomics Platform"/>
            <consortium name="The Broad Institute Genome Sequencing Center for Infectious Disease"/>
            <person name="Wu L."/>
            <person name="Ma J."/>
        </authorList>
    </citation>
    <scope>NUCLEOTIDE SEQUENCE [LARGE SCALE GENOMIC DNA]</scope>
    <source>
        <strain evidence="5">CCUG 71848</strain>
    </source>
</reference>
<dbReference type="InterPro" id="IPR014729">
    <property type="entry name" value="Rossmann-like_a/b/a_fold"/>
</dbReference>
<evidence type="ECO:0000313" key="5">
    <source>
        <dbReference type="Proteomes" id="UP001597156"/>
    </source>
</evidence>